<feature type="transmembrane region" description="Helical" evidence="7">
    <location>
        <begin position="100"/>
        <end position="118"/>
    </location>
</feature>
<protein>
    <submittedName>
        <fullName evidence="9">Inner membrane transporter RhtA</fullName>
    </submittedName>
</protein>
<feature type="transmembrane region" description="Helical" evidence="7">
    <location>
        <begin position="290"/>
        <end position="310"/>
    </location>
</feature>
<comment type="similarity">
    <text evidence="2">Belongs to the EamA transporter family.</text>
</comment>
<keyword evidence="5 7" id="KW-0472">Membrane</keyword>
<name>A0A840NI04_9PSEU</name>
<dbReference type="GO" id="GO:0016020">
    <property type="term" value="C:membrane"/>
    <property type="evidence" value="ECO:0007669"/>
    <property type="project" value="UniProtKB-SubCell"/>
</dbReference>
<dbReference type="InterPro" id="IPR037185">
    <property type="entry name" value="EmrE-like"/>
</dbReference>
<evidence type="ECO:0000256" key="2">
    <source>
        <dbReference type="ARBA" id="ARBA00007362"/>
    </source>
</evidence>
<comment type="caution">
    <text evidence="9">The sequence shown here is derived from an EMBL/GenBank/DDBJ whole genome shotgun (WGS) entry which is preliminary data.</text>
</comment>
<evidence type="ECO:0000256" key="4">
    <source>
        <dbReference type="ARBA" id="ARBA00022989"/>
    </source>
</evidence>
<organism evidence="9 10">
    <name type="scientific">Saccharopolyspora gloriosae</name>
    <dbReference type="NCBI Taxonomy" id="455344"/>
    <lineage>
        <taxon>Bacteria</taxon>
        <taxon>Bacillati</taxon>
        <taxon>Actinomycetota</taxon>
        <taxon>Actinomycetes</taxon>
        <taxon>Pseudonocardiales</taxon>
        <taxon>Pseudonocardiaceae</taxon>
        <taxon>Saccharopolyspora</taxon>
    </lineage>
</organism>
<feature type="transmembrane region" description="Helical" evidence="7">
    <location>
        <begin position="124"/>
        <end position="143"/>
    </location>
</feature>
<reference evidence="9 10" key="1">
    <citation type="submission" date="2020-08" db="EMBL/GenBank/DDBJ databases">
        <title>Sequencing the genomes of 1000 actinobacteria strains.</title>
        <authorList>
            <person name="Klenk H.-P."/>
        </authorList>
    </citation>
    <scope>NUCLEOTIDE SEQUENCE [LARGE SCALE GENOMIC DNA]</scope>
    <source>
        <strain evidence="9 10">DSM 45582</strain>
    </source>
</reference>
<dbReference type="RefSeq" id="WP_246457063.1">
    <property type="nucleotide sequence ID" value="NZ_JACHIV010000001.1"/>
</dbReference>
<feature type="domain" description="EamA" evidence="8">
    <location>
        <begin position="174"/>
        <end position="303"/>
    </location>
</feature>
<keyword evidence="10" id="KW-1185">Reference proteome</keyword>
<evidence type="ECO:0000256" key="3">
    <source>
        <dbReference type="ARBA" id="ARBA00022692"/>
    </source>
</evidence>
<dbReference type="EMBL" id="JACHIV010000001">
    <property type="protein sequence ID" value="MBB5071510.1"/>
    <property type="molecule type" value="Genomic_DNA"/>
</dbReference>
<dbReference type="Pfam" id="PF00892">
    <property type="entry name" value="EamA"/>
    <property type="match status" value="1"/>
</dbReference>
<dbReference type="InterPro" id="IPR050638">
    <property type="entry name" value="AA-Vitamin_Transporters"/>
</dbReference>
<dbReference type="PANTHER" id="PTHR32322">
    <property type="entry name" value="INNER MEMBRANE TRANSPORTER"/>
    <property type="match status" value="1"/>
</dbReference>
<feature type="transmembrane region" description="Helical" evidence="7">
    <location>
        <begin position="62"/>
        <end position="88"/>
    </location>
</feature>
<feature type="region of interest" description="Disordered" evidence="6">
    <location>
        <begin position="320"/>
        <end position="345"/>
    </location>
</feature>
<feature type="transmembrane region" description="Helical" evidence="7">
    <location>
        <begin position="173"/>
        <end position="192"/>
    </location>
</feature>
<gene>
    <name evidence="9" type="ORF">BJ969_004598</name>
</gene>
<evidence type="ECO:0000259" key="8">
    <source>
        <dbReference type="Pfam" id="PF00892"/>
    </source>
</evidence>
<evidence type="ECO:0000256" key="7">
    <source>
        <dbReference type="SAM" id="Phobius"/>
    </source>
</evidence>
<dbReference type="Proteomes" id="UP000580474">
    <property type="component" value="Unassembled WGS sequence"/>
</dbReference>
<evidence type="ECO:0000313" key="10">
    <source>
        <dbReference type="Proteomes" id="UP000580474"/>
    </source>
</evidence>
<proteinExistence type="inferred from homology"/>
<keyword evidence="4 7" id="KW-1133">Transmembrane helix</keyword>
<dbReference type="PANTHER" id="PTHR32322:SF2">
    <property type="entry name" value="EAMA DOMAIN-CONTAINING PROTEIN"/>
    <property type="match status" value="1"/>
</dbReference>
<feature type="transmembrane region" description="Helical" evidence="7">
    <location>
        <begin position="264"/>
        <end position="284"/>
    </location>
</feature>
<dbReference type="AlphaFoldDB" id="A0A840NI04"/>
<sequence>MTGAERAGIPATMGIAGPETAAVSDAAGTGAQGTGTTGRGAGMALMLGGGLSNQLGAATGALAFPVIGPAGVVAVRQWVAGIVLLLAGRPRFRSFTARQWWPVLGLAGVFATMNLSLYTAIDRIGLGLAVTLEFLGPLAVALIASRRLLDLGCALAAAAAVVVLVRPQPSTDYPGIALALLAAVCWGCYILLNRTVGRRVPGLQGSAAAAAVSAVAYLPIGALVLVHHPPTAAALGFAVVAGVLSSVVPFLADLLALRRVPAQFFGVFMSVNPVLAALVGAVVLGQRPGWPEWAAIVVIVGANAVATLAAPRAEIVRGGGIAPAEQRPDERTAAPTTPDHAIERA</sequence>
<accession>A0A840NI04</accession>
<keyword evidence="3 7" id="KW-0812">Transmembrane</keyword>
<dbReference type="InterPro" id="IPR000620">
    <property type="entry name" value="EamA_dom"/>
</dbReference>
<evidence type="ECO:0000256" key="1">
    <source>
        <dbReference type="ARBA" id="ARBA00004141"/>
    </source>
</evidence>
<dbReference type="SUPFAM" id="SSF103481">
    <property type="entry name" value="Multidrug resistance efflux transporter EmrE"/>
    <property type="match status" value="2"/>
</dbReference>
<evidence type="ECO:0000313" key="9">
    <source>
        <dbReference type="EMBL" id="MBB5071510.1"/>
    </source>
</evidence>
<evidence type="ECO:0000256" key="6">
    <source>
        <dbReference type="SAM" id="MobiDB-lite"/>
    </source>
</evidence>
<feature type="transmembrane region" description="Helical" evidence="7">
    <location>
        <begin position="232"/>
        <end position="252"/>
    </location>
</feature>
<comment type="subcellular location">
    <subcellularLocation>
        <location evidence="1">Membrane</location>
        <topology evidence="1">Multi-pass membrane protein</topology>
    </subcellularLocation>
</comment>
<feature type="transmembrane region" description="Helical" evidence="7">
    <location>
        <begin position="148"/>
        <end position="167"/>
    </location>
</feature>
<feature type="transmembrane region" description="Helical" evidence="7">
    <location>
        <begin position="204"/>
        <end position="226"/>
    </location>
</feature>
<evidence type="ECO:0000256" key="5">
    <source>
        <dbReference type="ARBA" id="ARBA00023136"/>
    </source>
</evidence>